<protein>
    <recommendedName>
        <fullName evidence="2">WxL domain-containing protein</fullName>
    </recommendedName>
</protein>
<feature type="chain" id="PRO_5038966778" description="WxL domain-containing protein" evidence="1">
    <location>
        <begin position="20"/>
        <end position="275"/>
    </location>
</feature>
<evidence type="ECO:0000313" key="4">
    <source>
        <dbReference type="Proteomes" id="UP000191200"/>
    </source>
</evidence>
<feature type="domain" description="WxL" evidence="2">
    <location>
        <begin position="35"/>
        <end position="269"/>
    </location>
</feature>
<dbReference type="EMBL" id="CP017267">
    <property type="protein sequence ID" value="APB32043.1"/>
    <property type="molecule type" value="Genomic_DNA"/>
</dbReference>
<feature type="signal peptide" evidence="1">
    <location>
        <begin position="1"/>
        <end position="19"/>
    </location>
</feature>
<name>A0A1J0A7Z3_9ENTE</name>
<dbReference type="Pfam" id="PF13731">
    <property type="entry name" value="WxL"/>
    <property type="match status" value="1"/>
</dbReference>
<dbReference type="InterPro" id="IPR027994">
    <property type="entry name" value="WxL_dom"/>
</dbReference>
<accession>A0A1J0A7Z3</accession>
<evidence type="ECO:0000256" key="1">
    <source>
        <dbReference type="SAM" id="SignalP"/>
    </source>
</evidence>
<keyword evidence="1" id="KW-0732">Signal</keyword>
<dbReference type="OrthoDB" id="2339326at2"/>
<organism evidence="3 4">
    <name type="scientific">Vagococcus teuberi</name>
    <dbReference type="NCBI Taxonomy" id="519472"/>
    <lineage>
        <taxon>Bacteria</taxon>
        <taxon>Bacillati</taxon>
        <taxon>Bacillota</taxon>
        <taxon>Bacilli</taxon>
        <taxon>Lactobacillales</taxon>
        <taxon>Enterococcaceae</taxon>
        <taxon>Vagococcus</taxon>
    </lineage>
</organism>
<dbReference type="AlphaFoldDB" id="A0A1J0A7Z3"/>
<gene>
    <name evidence="3" type="ORF">BHY08_09620</name>
</gene>
<dbReference type="Proteomes" id="UP000191200">
    <property type="component" value="Chromosome"/>
</dbReference>
<proteinExistence type="predicted"/>
<evidence type="ECO:0000259" key="2">
    <source>
        <dbReference type="Pfam" id="PF13731"/>
    </source>
</evidence>
<sequence length="275" mass="28876">MKKNKIITSLILTTGIVLAAEKISYAADNDLNRERSANVEITEGSGGDANPIDPYPPTGPIVPVVGSLGISSATDLYFDAIPLSSSKVTRDALYLRKDNATGEVSPISNITGENGNLPEVPSDANTYVPGYSVIDTRGTGAGWTLTLTLGDFIQQNVASGATAQTLKGATLSFPQVNAITNKDAVGVENKDPKVSAQILTAGDTSSKVLMAASNQGEGMGMWEARYHSRELTLSDDTVVAKAPIQLTVPGNNYAGVYKADLTWNLTDTPRATNAQ</sequence>
<evidence type="ECO:0000313" key="3">
    <source>
        <dbReference type="EMBL" id="APB32043.1"/>
    </source>
</evidence>
<dbReference type="KEGG" id="vte:BHY08_09620"/>
<dbReference type="RefSeq" id="WP_071457652.1">
    <property type="nucleotide sequence ID" value="NZ_CP017267.1"/>
</dbReference>
<keyword evidence="4" id="KW-1185">Reference proteome</keyword>
<dbReference type="STRING" id="519472.BHY08_09620"/>
<reference evidence="3 4" key="1">
    <citation type="submission" date="2016-09" db="EMBL/GenBank/DDBJ databases">
        <title>Vagococcus teuberi sp. nov., isolated from the Malian artisanal sour milk fene.</title>
        <authorList>
            <person name="Wullschleger S."/>
            <person name="Seifert C."/>
            <person name="Baumgartner S."/>
            <person name="Lacroix C."/>
            <person name="Bonfoh B."/>
            <person name="Stevens M.J."/>
            <person name="Meile L."/>
        </authorList>
    </citation>
    <scope>NUCLEOTIDE SEQUENCE [LARGE SCALE GENOMIC DNA]</scope>
    <source>
        <strain evidence="3 4">DSM 21459</strain>
    </source>
</reference>